<dbReference type="GO" id="GO:0008934">
    <property type="term" value="F:inositol monophosphate 1-phosphatase activity"/>
    <property type="evidence" value="ECO:0007669"/>
    <property type="project" value="TreeGrafter"/>
</dbReference>
<organism evidence="3 4">
    <name type="scientific">Streptomyces klenkii</name>
    <dbReference type="NCBI Taxonomy" id="1420899"/>
    <lineage>
        <taxon>Bacteria</taxon>
        <taxon>Bacillati</taxon>
        <taxon>Actinomycetota</taxon>
        <taxon>Actinomycetes</taxon>
        <taxon>Kitasatosporales</taxon>
        <taxon>Streptomycetaceae</taxon>
        <taxon>Streptomyces</taxon>
    </lineage>
</organism>
<feature type="binding site" evidence="1">
    <location>
        <position position="109"/>
    </location>
    <ligand>
        <name>Mg(2+)</name>
        <dbReference type="ChEBI" id="CHEBI:18420"/>
        <label>1</label>
        <note>catalytic</note>
    </ligand>
</feature>
<feature type="binding site" evidence="1">
    <location>
        <position position="89"/>
    </location>
    <ligand>
        <name>Mg(2+)</name>
        <dbReference type="ChEBI" id="CHEBI:18420"/>
        <label>1</label>
        <note>catalytic</note>
    </ligand>
</feature>
<feature type="binding site" evidence="1">
    <location>
        <position position="108"/>
    </location>
    <ligand>
        <name>Mg(2+)</name>
        <dbReference type="ChEBI" id="CHEBI:18420"/>
        <label>1</label>
        <note>catalytic</note>
    </ligand>
</feature>
<dbReference type="GO" id="GO:0046872">
    <property type="term" value="F:metal ion binding"/>
    <property type="evidence" value="ECO:0007669"/>
    <property type="project" value="UniProtKB-KW"/>
</dbReference>
<dbReference type="Pfam" id="PF00459">
    <property type="entry name" value="Inositol_P"/>
    <property type="match status" value="1"/>
</dbReference>
<dbReference type="PANTHER" id="PTHR20854">
    <property type="entry name" value="INOSITOL MONOPHOSPHATASE"/>
    <property type="match status" value="1"/>
</dbReference>
<dbReference type="InterPro" id="IPR000760">
    <property type="entry name" value="Inositol_monophosphatase-like"/>
</dbReference>
<dbReference type="Gene3D" id="3.40.190.80">
    <property type="match status" value="1"/>
</dbReference>
<feature type="compositionally biased region" description="Polar residues" evidence="2">
    <location>
        <begin position="1"/>
        <end position="10"/>
    </location>
</feature>
<comment type="caution">
    <text evidence="3">The sequence shown here is derived from an EMBL/GenBank/DDBJ whole genome shotgun (WGS) entry which is preliminary data.</text>
</comment>
<proteinExistence type="predicted"/>
<gene>
    <name evidence="3" type="ORF">D7231_35690</name>
</gene>
<dbReference type="OrthoDB" id="9772456at2"/>
<dbReference type="RefSeq" id="WP_147449927.1">
    <property type="nucleotide sequence ID" value="NZ_RBAM01000191.1"/>
</dbReference>
<dbReference type="EMBL" id="RBAM01000191">
    <property type="protein sequence ID" value="RKN51619.1"/>
    <property type="molecule type" value="Genomic_DNA"/>
</dbReference>
<dbReference type="PANTHER" id="PTHR20854:SF4">
    <property type="entry name" value="INOSITOL-1-MONOPHOSPHATASE-RELATED"/>
    <property type="match status" value="1"/>
</dbReference>
<keyword evidence="1" id="KW-0479">Metal-binding</keyword>
<keyword evidence="4" id="KW-1185">Reference proteome</keyword>
<dbReference type="GO" id="GO:0006020">
    <property type="term" value="P:inositol metabolic process"/>
    <property type="evidence" value="ECO:0007669"/>
    <property type="project" value="TreeGrafter"/>
</dbReference>
<dbReference type="PRINTS" id="PR00377">
    <property type="entry name" value="IMPHPHTASES"/>
</dbReference>
<feature type="non-terminal residue" evidence="3">
    <location>
        <position position="271"/>
    </location>
</feature>
<reference evidence="3 4" key="1">
    <citation type="journal article" date="2015" name="Antonie Van Leeuwenhoek">
        <title>Streptomyces klenkii sp. nov., isolated from deep marine sediment.</title>
        <authorList>
            <person name="Veyisoglu A."/>
            <person name="Sahin N."/>
        </authorList>
    </citation>
    <scope>NUCLEOTIDE SEQUENCE [LARGE SCALE GENOMIC DNA]</scope>
    <source>
        <strain evidence="3 4">KCTC 29202</strain>
    </source>
</reference>
<evidence type="ECO:0000256" key="2">
    <source>
        <dbReference type="SAM" id="MobiDB-lite"/>
    </source>
</evidence>
<dbReference type="Gene3D" id="3.30.540.10">
    <property type="entry name" value="Fructose-1,6-Bisphosphatase, subunit A, domain 1"/>
    <property type="match status" value="1"/>
</dbReference>
<dbReference type="GO" id="GO:0007165">
    <property type="term" value="P:signal transduction"/>
    <property type="evidence" value="ECO:0007669"/>
    <property type="project" value="TreeGrafter"/>
</dbReference>
<dbReference type="SUPFAM" id="SSF56655">
    <property type="entry name" value="Carbohydrate phosphatase"/>
    <property type="match status" value="1"/>
</dbReference>
<name>A0A3A9ZTP4_9ACTN</name>
<sequence length="271" mass="28978">MSPTTGTEPASESEPGGDAAYTPFGAERRLAVTAAREAGELLRARFRRGVEVWEKGEHGDVVTDLDLAAERLIVRRIRQRFPRDRIRAEEAGVINGDGSGRSWLVDPLDGSNNVAIGLPAYVVGVALCVDDAPVIGVVYDPVTEQTWSAEAGAGAFGPRGRLTVAERPLPRSGPLLAWTQGHGVARDDGPTRALRTFLEARSRRMLQLWAPLLSWVMLARGDIDGFVGFRAEAIDLPAGTLLAAEAGLEVRTLAGDPFLGSLDGPDTARSF</sequence>
<evidence type="ECO:0000256" key="1">
    <source>
        <dbReference type="PIRSR" id="PIRSR600760-2"/>
    </source>
</evidence>
<feature type="region of interest" description="Disordered" evidence="2">
    <location>
        <begin position="1"/>
        <end position="22"/>
    </location>
</feature>
<accession>A0A3A9ZTP4</accession>
<dbReference type="Proteomes" id="UP000270343">
    <property type="component" value="Unassembled WGS sequence"/>
</dbReference>
<comment type="cofactor">
    <cofactor evidence="1">
        <name>Mg(2+)</name>
        <dbReference type="ChEBI" id="CHEBI:18420"/>
    </cofactor>
</comment>
<feature type="binding site" evidence="1">
    <location>
        <position position="235"/>
    </location>
    <ligand>
        <name>Mg(2+)</name>
        <dbReference type="ChEBI" id="CHEBI:18420"/>
        <label>1</label>
        <note>catalytic</note>
    </ligand>
</feature>
<feature type="binding site" evidence="1">
    <location>
        <position position="106"/>
    </location>
    <ligand>
        <name>Mg(2+)</name>
        <dbReference type="ChEBI" id="CHEBI:18420"/>
        <label>1</label>
        <note>catalytic</note>
    </ligand>
</feature>
<dbReference type="AlphaFoldDB" id="A0A3A9ZTP4"/>
<evidence type="ECO:0000313" key="4">
    <source>
        <dbReference type="Proteomes" id="UP000270343"/>
    </source>
</evidence>
<protein>
    <submittedName>
        <fullName evidence="3">Inositol monophosphatase</fullName>
    </submittedName>
</protein>
<keyword evidence="1" id="KW-0460">Magnesium</keyword>
<evidence type="ECO:0000313" key="3">
    <source>
        <dbReference type="EMBL" id="RKN51619.1"/>
    </source>
</evidence>